<dbReference type="Proteomes" id="UP000606786">
    <property type="component" value="Unassembled WGS sequence"/>
</dbReference>
<sequence length="101" mass="11539">MPKGSKLSTECMYVDMYVCFYAHTGITKQKQHVFNSRTSLTSRTSQPVVAQQVRCGFLRSKKGAEVALKGKSKHIYVLIRTLMQIHTYICTYICMCKHNNA</sequence>
<name>A0A811U2Z2_CERCA</name>
<accession>A0A811U2Z2</accession>
<dbReference type="EMBL" id="CAJHJT010000001">
    <property type="protein sequence ID" value="CAD6991635.1"/>
    <property type="molecule type" value="Genomic_DNA"/>
</dbReference>
<protein>
    <submittedName>
        <fullName evidence="1">(Mediterranean fruit fly) hypothetical protein</fullName>
    </submittedName>
</protein>
<dbReference type="AlphaFoldDB" id="A0A811U2Z2"/>
<evidence type="ECO:0000313" key="2">
    <source>
        <dbReference type="Proteomes" id="UP000606786"/>
    </source>
</evidence>
<reference evidence="1" key="1">
    <citation type="submission" date="2020-11" db="EMBL/GenBank/DDBJ databases">
        <authorList>
            <person name="Whitehead M."/>
        </authorList>
    </citation>
    <scope>NUCLEOTIDE SEQUENCE</scope>
    <source>
        <strain evidence="1">EGII</strain>
    </source>
</reference>
<evidence type="ECO:0000313" key="1">
    <source>
        <dbReference type="EMBL" id="CAD6991635.1"/>
    </source>
</evidence>
<gene>
    <name evidence="1" type="ORF">CCAP1982_LOCUS549</name>
</gene>
<keyword evidence="2" id="KW-1185">Reference proteome</keyword>
<proteinExistence type="predicted"/>
<comment type="caution">
    <text evidence="1">The sequence shown here is derived from an EMBL/GenBank/DDBJ whole genome shotgun (WGS) entry which is preliminary data.</text>
</comment>
<organism evidence="1 2">
    <name type="scientific">Ceratitis capitata</name>
    <name type="common">Mediterranean fruit fly</name>
    <name type="synonym">Tephritis capitata</name>
    <dbReference type="NCBI Taxonomy" id="7213"/>
    <lineage>
        <taxon>Eukaryota</taxon>
        <taxon>Metazoa</taxon>
        <taxon>Ecdysozoa</taxon>
        <taxon>Arthropoda</taxon>
        <taxon>Hexapoda</taxon>
        <taxon>Insecta</taxon>
        <taxon>Pterygota</taxon>
        <taxon>Neoptera</taxon>
        <taxon>Endopterygota</taxon>
        <taxon>Diptera</taxon>
        <taxon>Brachycera</taxon>
        <taxon>Muscomorpha</taxon>
        <taxon>Tephritoidea</taxon>
        <taxon>Tephritidae</taxon>
        <taxon>Ceratitis</taxon>
        <taxon>Ceratitis</taxon>
    </lineage>
</organism>